<dbReference type="OrthoDB" id="3440338at2759"/>
<feature type="region of interest" description="Disordered" evidence="2">
    <location>
        <begin position="1"/>
        <end position="43"/>
    </location>
</feature>
<dbReference type="EMBL" id="ML991929">
    <property type="protein sequence ID" value="KAF2228489.1"/>
    <property type="molecule type" value="Genomic_DNA"/>
</dbReference>
<keyword evidence="1" id="KW-0175">Coiled coil</keyword>
<proteinExistence type="predicted"/>
<keyword evidence="4" id="KW-1185">Reference proteome</keyword>
<name>A0A6A6GSA1_VIRVR</name>
<dbReference type="AlphaFoldDB" id="A0A6A6GSA1"/>
<reference evidence="3" key="1">
    <citation type="journal article" date="2020" name="Stud. Mycol.">
        <title>101 Dothideomycetes genomes: a test case for predicting lifestyles and emergence of pathogens.</title>
        <authorList>
            <person name="Haridas S."/>
            <person name="Albert R."/>
            <person name="Binder M."/>
            <person name="Bloem J."/>
            <person name="Labutti K."/>
            <person name="Salamov A."/>
            <person name="Andreopoulos B."/>
            <person name="Baker S."/>
            <person name="Barry K."/>
            <person name="Bills G."/>
            <person name="Bluhm B."/>
            <person name="Cannon C."/>
            <person name="Castanera R."/>
            <person name="Culley D."/>
            <person name="Daum C."/>
            <person name="Ezra D."/>
            <person name="Gonzalez J."/>
            <person name="Henrissat B."/>
            <person name="Kuo A."/>
            <person name="Liang C."/>
            <person name="Lipzen A."/>
            <person name="Lutzoni F."/>
            <person name="Magnuson J."/>
            <person name="Mondo S."/>
            <person name="Nolan M."/>
            <person name="Ohm R."/>
            <person name="Pangilinan J."/>
            <person name="Park H.-J."/>
            <person name="Ramirez L."/>
            <person name="Alfaro M."/>
            <person name="Sun H."/>
            <person name="Tritt A."/>
            <person name="Yoshinaga Y."/>
            <person name="Zwiers L.-H."/>
            <person name="Turgeon B."/>
            <person name="Goodwin S."/>
            <person name="Spatafora J."/>
            <person name="Crous P."/>
            <person name="Grigoriev I."/>
        </authorList>
    </citation>
    <scope>NUCLEOTIDE SEQUENCE</scope>
    <source>
        <strain evidence="3">Tuck. ex Michener</strain>
    </source>
</reference>
<feature type="compositionally biased region" description="Polar residues" evidence="2">
    <location>
        <begin position="16"/>
        <end position="40"/>
    </location>
</feature>
<evidence type="ECO:0000313" key="3">
    <source>
        <dbReference type="EMBL" id="KAF2228489.1"/>
    </source>
</evidence>
<sequence length="401" mass="46648">MERYLLPQKRSHGEGNENTPRNIRRVSQQQEESTAGTTPNLHPATTKEQLKILQLLDLSMYELVLWMQQQFDPMYDMIKRSPLVSFADPNHVLANAVTALLLIPREVKRDLVIRRLSASEHDLPPLARGQRNFDEALPDVQQEIEQFATSIDKVVKAGKNDWLNSDLYRRGGRRYVQDPEGLNLLKTWRKAAETRVEAMENKNDFLPWCPARVGYTYDAQKRRTNHQQHMNSSPLMNLIEAICMKIFGDDQLYMEFFVLFEAFDRDQAAPMEHILSQFAMAYVHLGGFNGTCRGFSCESVRNVPIWAYDQLGELQREERRQVDEIMEKRLELEKLDQELARLDVELAQATSERDSAMAGVFQRQERALEELRQLDDLDNWPDKYIELMKELPELKDFNTGG</sequence>
<evidence type="ECO:0000256" key="2">
    <source>
        <dbReference type="SAM" id="MobiDB-lite"/>
    </source>
</evidence>
<protein>
    <submittedName>
        <fullName evidence="3">Uncharacterized protein</fullName>
    </submittedName>
</protein>
<organism evidence="3 4">
    <name type="scientific">Viridothelium virens</name>
    <name type="common">Speckled blister lichen</name>
    <name type="synonym">Trypethelium virens</name>
    <dbReference type="NCBI Taxonomy" id="1048519"/>
    <lineage>
        <taxon>Eukaryota</taxon>
        <taxon>Fungi</taxon>
        <taxon>Dikarya</taxon>
        <taxon>Ascomycota</taxon>
        <taxon>Pezizomycotina</taxon>
        <taxon>Dothideomycetes</taxon>
        <taxon>Dothideomycetes incertae sedis</taxon>
        <taxon>Trypetheliales</taxon>
        <taxon>Trypetheliaceae</taxon>
        <taxon>Viridothelium</taxon>
    </lineage>
</organism>
<evidence type="ECO:0000256" key="1">
    <source>
        <dbReference type="SAM" id="Coils"/>
    </source>
</evidence>
<feature type="coiled-coil region" evidence="1">
    <location>
        <begin position="315"/>
        <end position="352"/>
    </location>
</feature>
<evidence type="ECO:0000313" key="4">
    <source>
        <dbReference type="Proteomes" id="UP000800092"/>
    </source>
</evidence>
<accession>A0A6A6GSA1</accession>
<gene>
    <name evidence="3" type="ORF">EV356DRAFT_571836</name>
</gene>
<dbReference type="Proteomes" id="UP000800092">
    <property type="component" value="Unassembled WGS sequence"/>
</dbReference>